<evidence type="ECO:0000313" key="2">
    <source>
        <dbReference type="Proteomes" id="UP000663843"/>
    </source>
</evidence>
<comment type="caution">
    <text evidence="1">The sequence shown here is derived from an EMBL/GenBank/DDBJ whole genome shotgun (WGS) entry which is preliminary data.</text>
</comment>
<dbReference type="AlphaFoldDB" id="A0A8H2ZYJ6"/>
<dbReference type="Proteomes" id="UP000663843">
    <property type="component" value="Unassembled WGS sequence"/>
</dbReference>
<proteinExistence type="predicted"/>
<reference evidence="1" key="1">
    <citation type="submission" date="2021-01" db="EMBL/GenBank/DDBJ databases">
        <authorList>
            <person name="Kaushik A."/>
        </authorList>
    </citation>
    <scope>NUCLEOTIDE SEQUENCE</scope>
    <source>
        <strain evidence="1">AG2-2IIIB</strain>
    </source>
</reference>
<evidence type="ECO:0000313" key="1">
    <source>
        <dbReference type="EMBL" id="CAE6378368.1"/>
    </source>
</evidence>
<name>A0A8H2ZYJ6_9AGAM</name>
<sequence length="121" mass="13128">MPVTLSSGLYKIFTETPSGRLYAGILPDSAPDTTGGLPVVAGPESSAQGNEVIAVPNREVGEWIVTGGRNPEKYRIFTPQSKLYWTTTQEGTSGAPIALRELEADENGINDWDIEFQRNSE</sequence>
<accession>A0A8H2ZYJ6</accession>
<protein>
    <submittedName>
        <fullName evidence="1">Uncharacterized protein</fullName>
    </submittedName>
</protein>
<organism evidence="1 2">
    <name type="scientific">Rhizoctonia solani</name>
    <dbReference type="NCBI Taxonomy" id="456999"/>
    <lineage>
        <taxon>Eukaryota</taxon>
        <taxon>Fungi</taxon>
        <taxon>Dikarya</taxon>
        <taxon>Basidiomycota</taxon>
        <taxon>Agaricomycotina</taxon>
        <taxon>Agaricomycetes</taxon>
        <taxon>Cantharellales</taxon>
        <taxon>Ceratobasidiaceae</taxon>
        <taxon>Rhizoctonia</taxon>
    </lineage>
</organism>
<dbReference type="EMBL" id="CAJMWT010001093">
    <property type="protein sequence ID" value="CAE6378368.1"/>
    <property type="molecule type" value="Genomic_DNA"/>
</dbReference>
<gene>
    <name evidence="1" type="ORF">RDB_LOCUS22849</name>
</gene>